<evidence type="ECO:0000313" key="2">
    <source>
        <dbReference type="EMBL" id="KHK93550.1"/>
    </source>
</evidence>
<evidence type="ECO:0000256" key="1">
    <source>
        <dbReference type="SAM" id="SignalP"/>
    </source>
</evidence>
<evidence type="ECO:0008006" key="4">
    <source>
        <dbReference type="Google" id="ProtNLM"/>
    </source>
</evidence>
<gene>
    <name evidence="2" type="ORF">LK12_04710</name>
</gene>
<dbReference type="Proteomes" id="UP000031057">
    <property type="component" value="Unassembled WGS sequence"/>
</dbReference>
<dbReference type="RefSeq" id="WP_039279804.1">
    <property type="nucleotide sequence ID" value="NZ_JTDI01000001.1"/>
</dbReference>
<keyword evidence="1" id="KW-0732">Signal</keyword>
<sequence length="189" mass="18306">MRKLTGLCAVVLAAVPATAFAEVSDTGNVAIDGRVASICILGDPSSATVDLGQMAATSGSRAGRIDTLAAQTVNLPGSFCNFAGSAVTVDAVALVSNDASPLQAGFARAVNFTARATGWATGDAAATTAALGDGTGASASGTGTTQPLPKIADIGVTLSEFTVPGDSLLVAGSYSGTVVVTLGPATVAD</sequence>
<protein>
    <recommendedName>
        <fullName evidence="4">Spore coat protein U domain-containing protein</fullName>
    </recommendedName>
</protein>
<dbReference type="EMBL" id="JTDI01000001">
    <property type="protein sequence ID" value="KHK93550.1"/>
    <property type="molecule type" value="Genomic_DNA"/>
</dbReference>
<reference evidence="2 3" key="1">
    <citation type="submission" date="2014-10" db="EMBL/GenBank/DDBJ databases">
        <title>Genome sequence of Novosphingobium malaysiense MUSC 273(T).</title>
        <authorList>
            <person name="Lee L.-H."/>
        </authorList>
    </citation>
    <scope>NUCLEOTIDE SEQUENCE [LARGE SCALE GENOMIC DNA]</scope>
    <source>
        <strain evidence="2 3">MUSC 273</strain>
    </source>
</reference>
<accession>A0A0B1ZQW3</accession>
<name>A0A0B1ZQW3_9SPHN</name>
<dbReference type="AlphaFoldDB" id="A0A0B1ZQW3"/>
<keyword evidence="3" id="KW-1185">Reference proteome</keyword>
<feature type="signal peptide" evidence="1">
    <location>
        <begin position="1"/>
        <end position="21"/>
    </location>
</feature>
<comment type="caution">
    <text evidence="2">The sequence shown here is derived from an EMBL/GenBank/DDBJ whole genome shotgun (WGS) entry which is preliminary data.</text>
</comment>
<dbReference type="OrthoDB" id="7186961at2"/>
<dbReference type="STRING" id="1348853.LK12_04710"/>
<proteinExistence type="predicted"/>
<evidence type="ECO:0000313" key="3">
    <source>
        <dbReference type="Proteomes" id="UP000031057"/>
    </source>
</evidence>
<organism evidence="2 3">
    <name type="scientific">Novosphingobium malaysiense</name>
    <dbReference type="NCBI Taxonomy" id="1348853"/>
    <lineage>
        <taxon>Bacteria</taxon>
        <taxon>Pseudomonadati</taxon>
        <taxon>Pseudomonadota</taxon>
        <taxon>Alphaproteobacteria</taxon>
        <taxon>Sphingomonadales</taxon>
        <taxon>Sphingomonadaceae</taxon>
        <taxon>Novosphingobium</taxon>
    </lineage>
</organism>
<feature type="chain" id="PRO_5002066032" description="Spore coat protein U domain-containing protein" evidence="1">
    <location>
        <begin position="22"/>
        <end position="189"/>
    </location>
</feature>